<dbReference type="GeneID" id="300405432"/>
<dbReference type="Proteomes" id="UP000366945">
    <property type="component" value="Unassembled WGS sequence"/>
</dbReference>
<name>A0A5E4WPZ1_9BURK</name>
<protein>
    <recommendedName>
        <fullName evidence="3">DUF2917 domain-containing protein</fullName>
    </recommendedName>
</protein>
<dbReference type="AlphaFoldDB" id="A0A5E4WPZ1"/>
<dbReference type="EMBL" id="CABPSK010000003">
    <property type="protein sequence ID" value="VVE26541.1"/>
    <property type="molecule type" value="Genomic_DNA"/>
</dbReference>
<proteinExistence type="predicted"/>
<accession>A0A5E4WPZ1</accession>
<reference evidence="1 2" key="1">
    <citation type="submission" date="2019-08" db="EMBL/GenBank/DDBJ databases">
        <authorList>
            <person name="Peeters C."/>
        </authorList>
    </citation>
    <scope>NUCLEOTIDE SEQUENCE [LARGE SCALE GENOMIC DNA]</scope>
    <source>
        <strain evidence="1 2">LMG 31114</strain>
    </source>
</reference>
<dbReference type="OrthoDB" id="8968977at2"/>
<dbReference type="RefSeq" id="WP_150680682.1">
    <property type="nucleotide sequence ID" value="NZ_CABPSK010000003.1"/>
</dbReference>
<evidence type="ECO:0008006" key="3">
    <source>
        <dbReference type="Google" id="ProtNLM"/>
    </source>
</evidence>
<evidence type="ECO:0000313" key="1">
    <source>
        <dbReference type="EMBL" id="VVE26541.1"/>
    </source>
</evidence>
<sequence>MAKRPHSVFSPDLALSRGARHVTAIRDSRDAATRASAPGKDDLTALPEQLTLAKAQAFHAYVRRGTVFHVKQGSVWLTPAARWLAATVWAAPVHLPAGHAYVAEDTGWLVLSTDSGAELFCHAVEAPPARWYALAWQALRERLGA</sequence>
<keyword evidence="2" id="KW-1185">Reference proteome</keyword>
<evidence type="ECO:0000313" key="2">
    <source>
        <dbReference type="Proteomes" id="UP000366945"/>
    </source>
</evidence>
<gene>
    <name evidence="1" type="ORF">PPN31114_03422</name>
</gene>
<organism evidence="1 2">
    <name type="scientific">Pandoraea pneumonica</name>
    <dbReference type="NCBI Taxonomy" id="2508299"/>
    <lineage>
        <taxon>Bacteria</taxon>
        <taxon>Pseudomonadati</taxon>
        <taxon>Pseudomonadota</taxon>
        <taxon>Betaproteobacteria</taxon>
        <taxon>Burkholderiales</taxon>
        <taxon>Burkholderiaceae</taxon>
        <taxon>Pandoraea</taxon>
    </lineage>
</organism>